<feature type="region of interest" description="Disordered" evidence="1">
    <location>
        <begin position="306"/>
        <end position="325"/>
    </location>
</feature>
<keyword evidence="4" id="KW-1185">Reference proteome</keyword>
<dbReference type="Pfam" id="PF00650">
    <property type="entry name" value="CRAL_TRIO"/>
    <property type="match status" value="1"/>
</dbReference>
<dbReference type="InterPro" id="IPR036273">
    <property type="entry name" value="CRAL/TRIO_N_dom_sf"/>
</dbReference>
<feature type="region of interest" description="Disordered" evidence="1">
    <location>
        <begin position="497"/>
        <end position="528"/>
    </location>
</feature>
<dbReference type="Pfam" id="PF03765">
    <property type="entry name" value="CRAL_TRIO_N"/>
    <property type="match status" value="1"/>
</dbReference>
<evidence type="ECO:0000259" key="2">
    <source>
        <dbReference type="PROSITE" id="PS50191"/>
    </source>
</evidence>
<protein>
    <recommendedName>
        <fullName evidence="2">CRAL-TRIO domain-containing protein</fullName>
    </recommendedName>
</protein>
<dbReference type="PROSITE" id="PS50191">
    <property type="entry name" value="CRAL_TRIO"/>
    <property type="match status" value="1"/>
</dbReference>
<dbReference type="SMART" id="SM01100">
    <property type="entry name" value="CRAL_TRIO_N"/>
    <property type="match status" value="1"/>
</dbReference>
<dbReference type="Pfam" id="PF03659">
    <property type="entry name" value="Glyco_hydro_71"/>
    <property type="match status" value="1"/>
</dbReference>
<accession>A0A9W8K6R8</accession>
<evidence type="ECO:0000313" key="4">
    <source>
        <dbReference type="Proteomes" id="UP001148786"/>
    </source>
</evidence>
<dbReference type="SMART" id="SM00516">
    <property type="entry name" value="SEC14"/>
    <property type="match status" value="1"/>
</dbReference>
<evidence type="ECO:0000256" key="1">
    <source>
        <dbReference type="SAM" id="MobiDB-lite"/>
    </source>
</evidence>
<dbReference type="SUPFAM" id="SSF52087">
    <property type="entry name" value="CRAL/TRIO domain"/>
    <property type="match status" value="1"/>
</dbReference>
<comment type="caution">
    <text evidence="3">The sequence shown here is derived from an EMBL/GenBank/DDBJ whole genome shotgun (WGS) entry which is preliminary data.</text>
</comment>
<dbReference type="Gene3D" id="1.10.8.20">
    <property type="entry name" value="N-terminal domain of phosphatidylinositol transfer protein sec14p"/>
    <property type="match status" value="1"/>
</dbReference>
<dbReference type="EMBL" id="JANKHO010000651">
    <property type="protein sequence ID" value="KAJ3507520.1"/>
    <property type="molecule type" value="Genomic_DNA"/>
</dbReference>
<dbReference type="Gene3D" id="3.20.20.80">
    <property type="entry name" value="Glycosidases"/>
    <property type="match status" value="1"/>
</dbReference>
<dbReference type="Gene3D" id="3.40.525.10">
    <property type="entry name" value="CRAL-TRIO lipid binding domain"/>
    <property type="match status" value="1"/>
</dbReference>
<organism evidence="3 4">
    <name type="scientific">Agrocybe chaxingu</name>
    <dbReference type="NCBI Taxonomy" id="84603"/>
    <lineage>
        <taxon>Eukaryota</taxon>
        <taxon>Fungi</taxon>
        <taxon>Dikarya</taxon>
        <taxon>Basidiomycota</taxon>
        <taxon>Agaricomycotina</taxon>
        <taxon>Agaricomycetes</taxon>
        <taxon>Agaricomycetidae</taxon>
        <taxon>Agaricales</taxon>
        <taxon>Agaricineae</taxon>
        <taxon>Strophariaceae</taxon>
        <taxon>Agrocybe</taxon>
    </lineage>
</organism>
<dbReference type="OrthoDB" id="3257981at2759"/>
<feature type="domain" description="CRAL-TRIO" evidence="2">
    <location>
        <begin position="85"/>
        <end position="258"/>
    </location>
</feature>
<evidence type="ECO:0000313" key="3">
    <source>
        <dbReference type="EMBL" id="KAJ3507520.1"/>
    </source>
</evidence>
<dbReference type="InterPro" id="IPR011074">
    <property type="entry name" value="CRAL/TRIO_N_dom"/>
</dbReference>
<dbReference type="CDD" id="cd00170">
    <property type="entry name" value="SEC14"/>
    <property type="match status" value="1"/>
</dbReference>
<dbReference type="PANTHER" id="PTHR45657">
    <property type="entry name" value="CRAL-TRIO DOMAIN-CONTAINING PROTEIN YKL091C-RELATED"/>
    <property type="match status" value="1"/>
</dbReference>
<dbReference type="InterPro" id="IPR051026">
    <property type="entry name" value="PI/PC_transfer"/>
</dbReference>
<gene>
    <name evidence="3" type="ORF">NLJ89_g6259</name>
</gene>
<dbReference type="GO" id="GO:0051118">
    <property type="term" value="F:glucan endo-1,3-alpha-glucosidase activity"/>
    <property type="evidence" value="ECO:0007669"/>
    <property type="project" value="InterPro"/>
</dbReference>
<proteinExistence type="predicted"/>
<name>A0A9W8K6R8_9AGAR</name>
<dbReference type="SUPFAM" id="SSF46938">
    <property type="entry name" value="CRAL/TRIO N-terminal domain"/>
    <property type="match status" value="1"/>
</dbReference>
<dbReference type="CDD" id="cd11577">
    <property type="entry name" value="GH71"/>
    <property type="match status" value="1"/>
</dbReference>
<dbReference type="AlphaFoldDB" id="A0A9W8K6R8"/>
<dbReference type="InterPro" id="IPR001251">
    <property type="entry name" value="CRAL-TRIO_dom"/>
</dbReference>
<dbReference type="InterPro" id="IPR036865">
    <property type="entry name" value="CRAL-TRIO_dom_sf"/>
</dbReference>
<sequence>MTGHSASHDEILKRFREELYAEGVLHDEDSIGTDDETLLRFLRARKFDLAQSEKMFADCQHWRKTVEGMGIDELYKRIDPFDYPEREAVFDCWPMWFHKTDKQGRPLNIHFFGGMDLPKLYKSCTPERHWQTVIVNAESLTREVLPAATRAAGNPIGTTFVIVDLQGFGLSAFWQMKALARMAFQISQDYYPETMGQLAIVNAPSTFTMIWSIMRPWMSKETVAKVDVLGSNYKSVLLDLVDAENLPASLGGNCTCVEDGGCHLSGAGPWQDGRVGWGPKAAARRAESDSDSDIVKEKLNVQSQQVPLGRSGIEHGEDEKVDPEEGDSLRAVDCLHCEPEDLTKVVGRETRYRLDGDAIQHYRRCGQLVGEQLLDTGHMIQAALGTGEARLRFLGEVGKARRLRGTPLGEMMSNKADSGGEVGHEVRVVLTLACLAQRGKPNNAVLLLGKRQVGPPYPSALFLFAQFPTTLYCVKQPQPHQLLLRLQVLLQPRRHPPPQHLQLLPPPLHPNLSPLHLPPAPVSAARGDNDGSRKYVVAHHMVGNTFPYKLEDWAEDISLAHAAGIDGFALNMGRDDWQPARVADAYEAAKQSGLDFKLFLSLDMSSFPCDSPDDAQTLRNIVNSHATHPNHLKYNSKAFVSTFAGENCNFGQGSASEGWETQFTKHPDLAGKIYFVPAFFIDPATFKDFADVMDGDFSWNSGWPVEVTTPFAQTQLEQQTNKESSSRTVLGVLTNAVGAVGDLEQKLEAAVAGVLSKLQLALTKFIGTRDMDEEHLNGLAQLHSTLQKRDGEADKPAYMGAVSPWFFTHYGPDSFNKNFVFLSDQHLYSKRWESIISSRDQYDIVQVLTWNDYGESHYIGPIKGAQPNSEAWTDGMNHTAWLELTQYYATAFKTGQFPDIKTDKIFMWSRPHSTKAQTSDPVPQPSNFELFEDAVWAVVMTTEPSTVTLATSDTTSKSFEVPAGVTKLAIPITPGGTMKGTIQRRGQTIVELNPKDFTFQGSPKAYNFNAFVASASAAS</sequence>
<reference evidence="3" key="1">
    <citation type="submission" date="2022-07" db="EMBL/GenBank/DDBJ databases">
        <title>Genome Sequence of Agrocybe chaxingu.</title>
        <authorList>
            <person name="Buettner E."/>
        </authorList>
    </citation>
    <scope>NUCLEOTIDE SEQUENCE</scope>
    <source>
        <strain evidence="3">MP-N11</strain>
    </source>
</reference>
<dbReference type="PANTHER" id="PTHR45657:SF1">
    <property type="entry name" value="CRAL-TRIO DOMAIN-CONTAINING PROTEIN YKL091C-RELATED"/>
    <property type="match status" value="1"/>
</dbReference>
<dbReference type="Proteomes" id="UP001148786">
    <property type="component" value="Unassembled WGS sequence"/>
</dbReference>
<dbReference type="InterPro" id="IPR005197">
    <property type="entry name" value="Glyco_hydro_71"/>
</dbReference>